<dbReference type="PANTHER" id="PTHR47156">
    <property type="entry name" value="PROTEIN CBG20824"/>
    <property type="match status" value="1"/>
</dbReference>
<evidence type="ECO:0000259" key="6">
    <source>
        <dbReference type="PROSITE" id="PS50089"/>
    </source>
</evidence>
<dbReference type="InterPro" id="IPR001841">
    <property type="entry name" value="Znf_RING"/>
</dbReference>
<evidence type="ECO:0000256" key="3">
    <source>
        <dbReference type="ARBA" id="ARBA00022833"/>
    </source>
</evidence>
<dbReference type="Proteomes" id="UP000230233">
    <property type="component" value="Chromosome II"/>
</dbReference>
<feature type="domain" description="RING-type" evidence="6">
    <location>
        <begin position="158"/>
        <end position="206"/>
    </location>
</feature>
<evidence type="ECO:0000256" key="2">
    <source>
        <dbReference type="ARBA" id="ARBA00022771"/>
    </source>
</evidence>
<dbReference type="GO" id="GO:0008270">
    <property type="term" value="F:zinc ion binding"/>
    <property type="evidence" value="ECO:0007669"/>
    <property type="project" value="UniProtKB-KW"/>
</dbReference>
<dbReference type="Pfam" id="PF13445">
    <property type="entry name" value="zf-RING_UBOX"/>
    <property type="match status" value="1"/>
</dbReference>
<dbReference type="PROSITE" id="PS50089">
    <property type="entry name" value="ZF_RING_2"/>
    <property type="match status" value="1"/>
</dbReference>
<dbReference type="InterPro" id="IPR052667">
    <property type="entry name" value="E3_ubiquitin-ligase_RING"/>
</dbReference>
<evidence type="ECO:0000313" key="8">
    <source>
        <dbReference type="Proteomes" id="UP000230233"/>
    </source>
</evidence>
<name>A0A2G5V6C6_9PELO</name>
<keyword evidence="3" id="KW-0862">Zinc</keyword>
<keyword evidence="1" id="KW-0479">Metal-binding</keyword>
<comment type="caution">
    <text evidence="7">The sequence shown here is derived from an EMBL/GenBank/DDBJ whole genome shotgun (WGS) entry which is preliminary data.</text>
</comment>
<keyword evidence="8" id="KW-1185">Reference proteome</keyword>
<evidence type="ECO:0000313" key="7">
    <source>
        <dbReference type="EMBL" id="PIC47364.1"/>
    </source>
</evidence>
<reference evidence="8" key="1">
    <citation type="submission" date="2017-10" db="EMBL/GenBank/DDBJ databases">
        <title>Rapid genome shrinkage in a self-fertile nematode reveals novel sperm competition proteins.</title>
        <authorList>
            <person name="Yin D."/>
            <person name="Schwarz E.M."/>
            <person name="Thomas C.G."/>
            <person name="Felde R.L."/>
            <person name="Korf I.F."/>
            <person name="Cutter A.D."/>
            <person name="Schartner C.M."/>
            <person name="Ralston E.J."/>
            <person name="Meyer B.J."/>
            <person name="Haag E.S."/>
        </authorList>
    </citation>
    <scope>NUCLEOTIDE SEQUENCE [LARGE SCALE GENOMIC DNA]</scope>
    <source>
        <strain evidence="8">JU1422</strain>
    </source>
</reference>
<dbReference type="AlphaFoldDB" id="A0A2G5V6C6"/>
<proteinExistence type="predicted"/>
<dbReference type="PROSITE" id="PS00518">
    <property type="entry name" value="ZF_RING_1"/>
    <property type="match status" value="1"/>
</dbReference>
<feature type="coiled-coil region" evidence="5">
    <location>
        <begin position="17"/>
        <end position="51"/>
    </location>
</feature>
<dbReference type="SMART" id="SM00184">
    <property type="entry name" value="RING"/>
    <property type="match status" value="1"/>
</dbReference>
<dbReference type="InterPro" id="IPR027370">
    <property type="entry name" value="Znf-RING_euk"/>
</dbReference>
<dbReference type="InterPro" id="IPR017907">
    <property type="entry name" value="Znf_RING_CS"/>
</dbReference>
<organism evidence="7 8">
    <name type="scientific">Caenorhabditis nigoni</name>
    <dbReference type="NCBI Taxonomy" id="1611254"/>
    <lineage>
        <taxon>Eukaryota</taxon>
        <taxon>Metazoa</taxon>
        <taxon>Ecdysozoa</taxon>
        <taxon>Nematoda</taxon>
        <taxon>Chromadorea</taxon>
        <taxon>Rhabditida</taxon>
        <taxon>Rhabditina</taxon>
        <taxon>Rhabditomorpha</taxon>
        <taxon>Rhabditoidea</taxon>
        <taxon>Rhabditidae</taxon>
        <taxon>Peloderinae</taxon>
        <taxon>Caenorhabditis</taxon>
    </lineage>
</organism>
<evidence type="ECO:0000256" key="5">
    <source>
        <dbReference type="SAM" id="Coils"/>
    </source>
</evidence>
<keyword evidence="5" id="KW-0175">Coiled coil</keyword>
<accession>A0A2G5V6C6</accession>
<dbReference type="InterPro" id="IPR013083">
    <property type="entry name" value="Znf_RING/FYVE/PHD"/>
</dbReference>
<dbReference type="Gene3D" id="3.30.40.10">
    <property type="entry name" value="Zinc/RING finger domain, C3HC4 (zinc finger)"/>
    <property type="match status" value="1"/>
</dbReference>
<dbReference type="PANTHER" id="PTHR47156:SF5">
    <property type="entry name" value="RING-TYPE DOMAIN-CONTAINING PROTEIN"/>
    <property type="match status" value="1"/>
</dbReference>
<sequence length="228" mass="26840">MNAIRKFFSKKSSSSKSQQLQEQLESKRMEREELMRALELEQKKNEMLEHSLNGGIVRKNYREEVDFQTSRTADIQKKIEEGEEKFNELFKENDEHLQLLLVLASLNVRWYSVFSPENMTEFLRNEKAQTKKQRQKMLQACQLLKAPEKNHLKPWKSCEICDQEFQQTDERVPRILGCGHTYCHTCLVQLAKNSPNSSAICCPVDKNYTVLHKSKVDRLPKNFTVMHM</sequence>
<evidence type="ECO:0000256" key="1">
    <source>
        <dbReference type="ARBA" id="ARBA00022723"/>
    </source>
</evidence>
<dbReference type="SUPFAM" id="SSF57850">
    <property type="entry name" value="RING/U-box"/>
    <property type="match status" value="1"/>
</dbReference>
<dbReference type="STRING" id="1611254.A0A2G5V6C6"/>
<gene>
    <name evidence="7" type="primary">Cnig_chr_II.g6747</name>
    <name evidence="7" type="ORF">B9Z55_006747</name>
</gene>
<protein>
    <recommendedName>
        <fullName evidence="6">RING-type domain-containing protein</fullName>
    </recommendedName>
</protein>
<dbReference type="OrthoDB" id="5874122at2759"/>
<evidence type="ECO:0000256" key="4">
    <source>
        <dbReference type="PROSITE-ProRule" id="PRU00175"/>
    </source>
</evidence>
<dbReference type="EMBL" id="PDUG01000002">
    <property type="protein sequence ID" value="PIC47364.1"/>
    <property type="molecule type" value="Genomic_DNA"/>
</dbReference>
<keyword evidence="2 4" id="KW-0863">Zinc-finger</keyword>